<accession>B1WR46</accession>
<evidence type="ECO:0000313" key="1">
    <source>
        <dbReference type="EMBL" id="ACB50104.1"/>
    </source>
</evidence>
<dbReference type="Gene3D" id="1.10.150.240">
    <property type="entry name" value="Putative phosphatase, domain 2"/>
    <property type="match status" value="1"/>
</dbReference>
<keyword evidence="1" id="KW-0378">Hydrolase</keyword>
<dbReference type="AlphaFoldDB" id="B1WR46"/>
<dbReference type="GO" id="GO:0005829">
    <property type="term" value="C:cytosol"/>
    <property type="evidence" value="ECO:0007669"/>
    <property type="project" value="TreeGrafter"/>
</dbReference>
<proteinExistence type="predicted"/>
<dbReference type="NCBIfam" id="TIGR01681">
    <property type="entry name" value="HAD-SF-IIIC"/>
    <property type="match status" value="1"/>
</dbReference>
<dbReference type="PRINTS" id="PR00413">
    <property type="entry name" value="HADHALOGNASE"/>
</dbReference>
<dbReference type="eggNOG" id="COG0546">
    <property type="taxonomic scope" value="Bacteria"/>
</dbReference>
<dbReference type="SUPFAM" id="SSF56784">
    <property type="entry name" value="HAD-like"/>
    <property type="match status" value="1"/>
</dbReference>
<dbReference type="InterPro" id="IPR036412">
    <property type="entry name" value="HAD-like_sf"/>
</dbReference>
<dbReference type="InterPro" id="IPR023214">
    <property type="entry name" value="HAD_sf"/>
</dbReference>
<protein>
    <submittedName>
        <fullName evidence="1">Probable HAD-superfamily hydrolase, subfamily IA, variant 1</fullName>
    </submittedName>
</protein>
<dbReference type="InterPro" id="IPR006439">
    <property type="entry name" value="HAD-SF_hydro_IA"/>
</dbReference>
<dbReference type="NCBIfam" id="TIGR01549">
    <property type="entry name" value="HAD-SF-IA-v1"/>
    <property type="match status" value="1"/>
</dbReference>
<dbReference type="PANTHER" id="PTHR43434:SF13">
    <property type="entry name" value="PHOSPHOGLYCOLATE PHOSPHATASE"/>
    <property type="match status" value="1"/>
</dbReference>
<dbReference type="STRING" id="43989.cce_0753"/>
<dbReference type="SFLD" id="SFLDS00003">
    <property type="entry name" value="Haloacid_Dehalogenase"/>
    <property type="match status" value="1"/>
</dbReference>
<dbReference type="InterPro" id="IPR041492">
    <property type="entry name" value="HAD_2"/>
</dbReference>
<reference evidence="1 2" key="1">
    <citation type="journal article" date="2008" name="Proc. Natl. Acad. Sci. U.S.A.">
        <title>The genome of Cyanothece 51142, a unicellular diazotrophic cyanobacterium important in the marine nitrogen cycle.</title>
        <authorList>
            <person name="Welsh E.A."/>
            <person name="Liberton M."/>
            <person name="Stoeckel J."/>
            <person name="Loh T."/>
            <person name="Elvitigala T."/>
            <person name="Wang C."/>
            <person name="Wollam A."/>
            <person name="Fulton R.S."/>
            <person name="Clifton S.W."/>
            <person name="Jacobs J.M."/>
            <person name="Aurora R."/>
            <person name="Ghosh B.K."/>
            <person name="Sherman L.A."/>
            <person name="Smith R.D."/>
            <person name="Wilson R.K."/>
            <person name="Pakrasi H.B."/>
        </authorList>
    </citation>
    <scope>NUCLEOTIDE SEQUENCE [LARGE SCALE GENOMIC DNA]</scope>
    <source>
        <strain evidence="2">ATCC 51142 / BH68</strain>
    </source>
</reference>
<sequence length="242" mass="27884">MTLKVIVFDFDGTLADTYEAFVTIANSLSEEFGYKPVNKQEQEKLKHLSARDLIKQSEISPLKIPFVLKRVKSELTHKIKELEPIKEIPYCIKQLKKQGYTLGIITSNAEDNVLSFLENHQLEQFFDFIYAGTTLFGKHKIIKKLLKEKHLLPNEVVYIGDETRDINSAKKSQIKCVGVTWGFNSSEALAKENPDFLINSPYELITILENYRYKVLDSESRSLPLTMEEELIKNQPLLIQNE</sequence>
<dbReference type="Proteomes" id="UP000001203">
    <property type="component" value="Chromosome circular"/>
</dbReference>
<dbReference type="SFLD" id="SFLDG01129">
    <property type="entry name" value="C1.5:_HAD__Beta-PGM__Phosphata"/>
    <property type="match status" value="1"/>
</dbReference>
<dbReference type="Gene3D" id="3.40.50.1000">
    <property type="entry name" value="HAD superfamily/HAD-like"/>
    <property type="match status" value="1"/>
</dbReference>
<evidence type="ECO:0000313" key="2">
    <source>
        <dbReference type="Proteomes" id="UP000001203"/>
    </source>
</evidence>
<dbReference type="InterPro" id="IPR023198">
    <property type="entry name" value="PGP-like_dom2"/>
</dbReference>
<organism evidence="1 2">
    <name type="scientific">Crocosphaera subtropica (strain ATCC 51142 / BH68)</name>
    <name type="common">Cyanothece sp. (strain ATCC 51142)</name>
    <dbReference type="NCBI Taxonomy" id="43989"/>
    <lineage>
        <taxon>Bacteria</taxon>
        <taxon>Bacillati</taxon>
        <taxon>Cyanobacteriota</taxon>
        <taxon>Cyanophyceae</taxon>
        <taxon>Oscillatoriophycideae</taxon>
        <taxon>Chroococcales</taxon>
        <taxon>Aphanothecaceae</taxon>
        <taxon>Crocosphaera</taxon>
        <taxon>Crocosphaera subtropica</taxon>
    </lineage>
</organism>
<dbReference type="HOGENOM" id="CLU_045011_19_3_3"/>
<dbReference type="InterPro" id="IPR050155">
    <property type="entry name" value="HAD-like_hydrolase_sf"/>
</dbReference>
<name>B1WR46_CROS5</name>
<dbReference type="PANTHER" id="PTHR43434">
    <property type="entry name" value="PHOSPHOGLYCOLATE PHOSPHATASE"/>
    <property type="match status" value="1"/>
</dbReference>
<dbReference type="OrthoDB" id="9807630at2"/>
<dbReference type="GO" id="GO:0006281">
    <property type="term" value="P:DNA repair"/>
    <property type="evidence" value="ECO:0007669"/>
    <property type="project" value="TreeGrafter"/>
</dbReference>
<dbReference type="GO" id="GO:0008967">
    <property type="term" value="F:phosphoglycolate phosphatase activity"/>
    <property type="evidence" value="ECO:0007669"/>
    <property type="project" value="TreeGrafter"/>
</dbReference>
<dbReference type="InterPro" id="IPR010033">
    <property type="entry name" value="HAD_SF_ppase_IIIC"/>
</dbReference>
<dbReference type="RefSeq" id="WP_009545993.1">
    <property type="nucleotide sequence ID" value="NC_010546.1"/>
</dbReference>
<dbReference type="Pfam" id="PF13419">
    <property type="entry name" value="HAD_2"/>
    <property type="match status" value="1"/>
</dbReference>
<gene>
    <name evidence="1" type="ordered locus">cce_0753</name>
</gene>
<keyword evidence="2" id="KW-1185">Reference proteome</keyword>
<dbReference type="KEGG" id="cyt:cce_0753"/>
<dbReference type="EMBL" id="CP000806">
    <property type="protein sequence ID" value="ACB50104.1"/>
    <property type="molecule type" value="Genomic_DNA"/>
</dbReference>